<feature type="region of interest" description="Disordered" evidence="7">
    <location>
        <begin position="174"/>
        <end position="194"/>
    </location>
</feature>
<dbReference type="InterPro" id="IPR010510">
    <property type="entry name" value="FGF1-bd"/>
</dbReference>
<feature type="compositionally biased region" description="Polar residues" evidence="7">
    <location>
        <begin position="43"/>
        <end position="53"/>
    </location>
</feature>
<evidence type="ECO:0000256" key="4">
    <source>
        <dbReference type="ARBA" id="ARBA00022729"/>
    </source>
</evidence>
<gene>
    <name evidence="10" type="primary">FGFBP1</name>
</gene>
<dbReference type="GeneID" id="129342784"/>
<evidence type="ECO:0000313" key="9">
    <source>
        <dbReference type="Proteomes" id="UP001190640"/>
    </source>
</evidence>
<feature type="compositionally biased region" description="Polar residues" evidence="7">
    <location>
        <begin position="177"/>
        <end position="194"/>
    </location>
</feature>
<keyword evidence="3" id="KW-0964">Secreted</keyword>
<dbReference type="GO" id="GO:0019838">
    <property type="term" value="F:growth factor binding"/>
    <property type="evidence" value="ECO:0007669"/>
    <property type="project" value="UniProtKB-KW"/>
</dbReference>
<name>A0AA97KDZ0_EUBMA</name>
<accession>A0AA97KDZ0</accession>
<feature type="chain" id="PRO_5041695900" evidence="8">
    <location>
        <begin position="22"/>
        <end position="235"/>
    </location>
</feature>
<reference evidence="10" key="1">
    <citation type="submission" date="2025-08" db="UniProtKB">
        <authorList>
            <consortium name="RefSeq"/>
        </authorList>
    </citation>
    <scope>IDENTIFICATION</scope>
    <source>
        <tissue evidence="10">Blood</tissue>
    </source>
</reference>
<dbReference type="Proteomes" id="UP001190640">
    <property type="component" value="Chromosome 15"/>
</dbReference>
<evidence type="ECO:0000256" key="3">
    <source>
        <dbReference type="ARBA" id="ARBA00022525"/>
    </source>
</evidence>
<feature type="signal peptide" evidence="8">
    <location>
        <begin position="1"/>
        <end position="21"/>
    </location>
</feature>
<evidence type="ECO:0000256" key="7">
    <source>
        <dbReference type="SAM" id="MobiDB-lite"/>
    </source>
</evidence>
<proteinExistence type="inferred from homology"/>
<comment type="similarity">
    <text evidence="2">Belongs to the fibroblast growth factor-binding protein family.</text>
</comment>
<keyword evidence="5" id="KW-1015">Disulfide bond</keyword>
<dbReference type="RefSeq" id="XP_054854647.1">
    <property type="nucleotide sequence ID" value="XM_054998672.1"/>
</dbReference>
<comment type="subcellular location">
    <subcellularLocation>
        <location evidence="1">Secreted</location>
    </subcellularLocation>
</comment>
<dbReference type="GO" id="GO:0005576">
    <property type="term" value="C:extracellular region"/>
    <property type="evidence" value="ECO:0007669"/>
    <property type="project" value="UniProtKB-SubCell"/>
</dbReference>
<dbReference type="Pfam" id="PF06473">
    <property type="entry name" value="FGF-BP1"/>
    <property type="match status" value="1"/>
</dbReference>
<keyword evidence="4 8" id="KW-0732">Signal</keyword>
<feature type="compositionally biased region" description="Basic and acidic residues" evidence="7">
    <location>
        <begin position="25"/>
        <end position="35"/>
    </location>
</feature>
<dbReference type="KEGG" id="emc:129342784"/>
<keyword evidence="9" id="KW-1185">Reference proteome</keyword>
<evidence type="ECO:0000256" key="8">
    <source>
        <dbReference type="SAM" id="SignalP"/>
    </source>
</evidence>
<dbReference type="PANTHER" id="PTHR15258">
    <property type="entry name" value="FGF BINDING PROTEIN-RELATED"/>
    <property type="match status" value="1"/>
</dbReference>
<dbReference type="GO" id="GO:0007267">
    <property type="term" value="P:cell-cell signaling"/>
    <property type="evidence" value="ECO:0007669"/>
    <property type="project" value="TreeGrafter"/>
</dbReference>
<organism evidence="9 10">
    <name type="scientific">Eublepharis macularius</name>
    <name type="common">Leopard gecko</name>
    <name type="synonym">Cyrtodactylus macularius</name>
    <dbReference type="NCBI Taxonomy" id="481883"/>
    <lineage>
        <taxon>Eukaryota</taxon>
        <taxon>Metazoa</taxon>
        <taxon>Chordata</taxon>
        <taxon>Craniata</taxon>
        <taxon>Vertebrata</taxon>
        <taxon>Euteleostomi</taxon>
        <taxon>Lepidosauria</taxon>
        <taxon>Squamata</taxon>
        <taxon>Bifurcata</taxon>
        <taxon>Gekkota</taxon>
        <taxon>Eublepharidae</taxon>
        <taxon>Eublepharinae</taxon>
        <taxon>Eublepharis</taxon>
    </lineage>
</organism>
<protein>
    <submittedName>
        <fullName evidence="10">Fibroblast growth factor-binding protein 1</fullName>
    </submittedName>
</protein>
<keyword evidence="6" id="KW-0340">Growth factor binding</keyword>
<evidence type="ECO:0000256" key="5">
    <source>
        <dbReference type="ARBA" id="ARBA00023157"/>
    </source>
</evidence>
<evidence type="ECO:0000256" key="2">
    <source>
        <dbReference type="ARBA" id="ARBA00008326"/>
    </source>
</evidence>
<dbReference type="CTD" id="9982"/>
<dbReference type="AlphaFoldDB" id="A0AA97KDZ0"/>
<sequence length="235" mass="26154">MKIGCLALLCTLIVLSQILHADCEGKKERKKERTNTGKGGRQHSGSSPQNGNGQKARGQKGNHKGKFISKEKSQCTWTLNEGEAATLKIDCKREGHDVSCTFSGNPSTCPQFSENRNLFWKQITRSLKRQKNICEDSKGILKSQICKKGPASAHLRMVVTSHNFEREKPVLHGRETLTGTGSPVSSENLPEQGSSDCVEDIDYVDQKKVAEQYCSESWLSLCNFFVSMLQDKKCK</sequence>
<evidence type="ECO:0000256" key="1">
    <source>
        <dbReference type="ARBA" id="ARBA00004613"/>
    </source>
</evidence>
<evidence type="ECO:0000313" key="10">
    <source>
        <dbReference type="RefSeq" id="XP_054854647.1"/>
    </source>
</evidence>
<feature type="region of interest" description="Disordered" evidence="7">
    <location>
        <begin position="25"/>
        <end position="65"/>
    </location>
</feature>
<dbReference type="PANTHER" id="PTHR15258:SF2">
    <property type="entry name" value="FIBROBLAST GROWTH FACTOR-BINDING PROTEIN 1"/>
    <property type="match status" value="1"/>
</dbReference>
<evidence type="ECO:0000256" key="6">
    <source>
        <dbReference type="ARBA" id="ARBA00023183"/>
    </source>
</evidence>